<gene>
    <name evidence="1" type="ORF">Pla8534_59970</name>
</gene>
<dbReference type="EMBL" id="CP036433">
    <property type="protein sequence ID" value="QDU98136.1"/>
    <property type="molecule type" value="Genomic_DNA"/>
</dbReference>
<sequence length="603" mass="66488">MRRAGLLIVFGLLGLFLAGGRLQAERPAAPLLLPSQTLLMVRVTDAQVLRSRFAQTALGRMAADEQLRPLLLHLYGSAAEAFEQVEKEIGLSLTELLALPQGEVCLAMIKSDGGRPAPLLLVELGDQLPAAEKLLERGRELLAQQGVDRETEKAGDTTLNIYSNVGPRGRTLVQFLRDGVLVITPDRESARELLARWDGDGDDEVLANKDHYKTLMSRCQGAKEERPQATFYVDPIGLASAGGGLGAGAAFIPVLGLDGLLGVGGGLSMPEEDFDTVFHLHVLLDNPRAGVLELAALGAGPMEPEPWTPADARSYLTLHWKVDETYEALERLYDSILGDDALAGEIDRRLSQPLSVDVKKEVIDALEGRLIHVSWLEPPYRLNSAANLVAVQLNDAKAFRPVLEKLMENVPQDRVENRTFSGVDYYHIELPQPGRRRRAEREREENAGDAPERVRLEMRRPVGCVCILGDYLLWCDSEKLLEVAITSKSDPQRSLAQELDFKVILAKIKRQPGGAVPGMIWFNRPEKSMRLWYELAQAANTRTVLQQGSENNGFFRALDSALQDHPLPPFAVLEQYLAPTGSLLVNEETGIHYSGFSLKRKAP</sequence>
<name>A0A518E214_9BACT</name>
<protein>
    <recommendedName>
        <fullName evidence="3">DUF3352 domain-containing protein</fullName>
    </recommendedName>
</protein>
<dbReference type="AlphaFoldDB" id="A0A518E214"/>
<evidence type="ECO:0000313" key="1">
    <source>
        <dbReference type="EMBL" id="QDU98136.1"/>
    </source>
</evidence>
<dbReference type="OrthoDB" id="253793at2"/>
<organism evidence="1 2">
    <name type="scientific">Lignipirellula cremea</name>
    <dbReference type="NCBI Taxonomy" id="2528010"/>
    <lineage>
        <taxon>Bacteria</taxon>
        <taxon>Pseudomonadati</taxon>
        <taxon>Planctomycetota</taxon>
        <taxon>Planctomycetia</taxon>
        <taxon>Pirellulales</taxon>
        <taxon>Pirellulaceae</taxon>
        <taxon>Lignipirellula</taxon>
    </lineage>
</organism>
<evidence type="ECO:0000313" key="2">
    <source>
        <dbReference type="Proteomes" id="UP000317648"/>
    </source>
</evidence>
<proteinExistence type="predicted"/>
<accession>A0A518E214</accession>
<dbReference type="Proteomes" id="UP000317648">
    <property type="component" value="Chromosome"/>
</dbReference>
<keyword evidence="2" id="KW-1185">Reference proteome</keyword>
<dbReference type="RefSeq" id="WP_145057141.1">
    <property type="nucleotide sequence ID" value="NZ_CP036433.1"/>
</dbReference>
<evidence type="ECO:0008006" key="3">
    <source>
        <dbReference type="Google" id="ProtNLM"/>
    </source>
</evidence>
<reference evidence="1 2" key="1">
    <citation type="submission" date="2019-02" db="EMBL/GenBank/DDBJ databases">
        <title>Deep-cultivation of Planctomycetes and their phenomic and genomic characterization uncovers novel biology.</title>
        <authorList>
            <person name="Wiegand S."/>
            <person name="Jogler M."/>
            <person name="Boedeker C."/>
            <person name="Pinto D."/>
            <person name="Vollmers J."/>
            <person name="Rivas-Marin E."/>
            <person name="Kohn T."/>
            <person name="Peeters S.H."/>
            <person name="Heuer A."/>
            <person name="Rast P."/>
            <person name="Oberbeckmann S."/>
            <person name="Bunk B."/>
            <person name="Jeske O."/>
            <person name="Meyerdierks A."/>
            <person name="Storesund J.E."/>
            <person name="Kallscheuer N."/>
            <person name="Luecker S."/>
            <person name="Lage O.M."/>
            <person name="Pohl T."/>
            <person name="Merkel B.J."/>
            <person name="Hornburger P."/>
            <person name="Mueller R.-W."/>
            <person name="Bruemmer F."/>
            <person name="Labrenz M."/>
            <person name="Spormann A.M."/>
            <person name="Op den Camp H."/>
            <person name="Overmann J."/>
            <person name="Amann R."/>
            <person name="Jetten M.S.M."/>
            <person name="Mascher T."/>
            <person name="Medema M.H."/>
            <person name="Devos D.P."/>
            <person name="Kaster A.-K."/>
            <person name="Ovreas L."/>
            <person name="Rohde M."/>
            <person name="Galperin M.Y."/>
            <person name="Jogler C."/>
        </authorList>
    </citation>
    <scope>NUCLEOTIDE SEQUENCE [LARGE SCALE GENOMIC DNA]</scope>
    <source>
        <strain evidence="1 2">Pla85_3_4</strain>
    </source>
</reference>
<dbReference type="KEGG" id="lcre:Pla8534_59970"/>